<feature type="domain" description="Sushi" evidence="8">
    <location>
        <begin position="19"/>
        <end position="81"/>
    </location>
</feature>
<dbReference type="Gene3D" id="2.10.70.10">
    <property type="entry name" value="Complement Module, domain 1"/>
    <property type="match status" value="6"/>
</dbReference>
<feature type="disulfide bond" evidence="5">
    <location>
        <begin position="172"/>
        <end position="199"/>
    </location>
</feature>
<dbReference type="EMBL" id="VEVO01000010">
    <property type="protein sequence ID" value="KAF0035752.1"/>
    <property type="molecule type" value="Genomic_DNA"/>
</dbReference>
<dbReference type="PANTHER" id="PTHR19325:SF575">
    <property type="entry name" value="LOCOMOTION-RELATED PROTEIN HIKARU GENKI"/>
    <property type="match status" value="1"/>
</dbReference>
<evidence type="ECO:0000256" key="5">
    <source>
        <dbReference type="PROSITE-ProRule" id="PRU00302"/>
    </source>
</evidence>
<evidence type="ECO:0000313" key="10">
    <source>
        <dbReference type="Proteomes" id="UP000438429"/>
    </source>
</evidence>
<feature type="disulfide bond" evidence="5">
    <location>
        <begin position="52"/>
        <end position="79"/>
    </location>
</feature>
<dbReference type="CDD" id="cd00033">
    <property type="entry name" value="CCP"/>
    <property type="match status" value="6"/>
</dbReference>
<dbReference type="AlphaFoldDB" id="A0A6A4T0I4"/>
<dbReference type="InterPro" id="IPR050350">
    <property type="entry name" value="Compl-Cell_Adhes-Reg"/>
</dbReference>
<comment type="caution">
    <text evidence="9">The sequence shown here is derived from an EMBL/GenBank/DDBJ whole genome shotgun (WGS) entry which is preliminary data.</text>
</comment>
<dbReference type="InterPro" id="IPR035976">
    <property type="entry name" value="Sushi/SCR/CCP_sf"/>
</dbReference>
<evidence type="ECO:0000256" key="3">
    <source>
        <dbReference type="ARBA" id="ARBA00023157"/>
    </source>
</evidence>
<gene>
    <name evidence="9" type="ORF">F2P81_011064</name>
</gene>
<feature type="domain" description="Sushi" evidence="8">
    <location>
        <begin position="277"/>
        <end position="345"/>
    </location>
</feature>
<feature type="compositionally biased region" description="Pro residues" evidence="6">
    <location>
        <begin position="281"/>
        <end position="290"/>
    </location>
</feature>
<feature type="region of interest" description="Disordered" evidence="6">
    <location>
        <begin position="281"/>
        <end position="302"/>
    </location>
</feature>
<feature type="domain" description="Sushi" evidence="8">
    <location>
        <begin position="142"/>
        <end position="201"/>
    </location>
</feature>
<evidence type="ECO:0000256" key="4">
    <source>
        <dbReference type="ARBA" id="ARBA00023180"/>
    </source>
</evidence>
<comment type="caution">
    <text evidence="5">Lacks conserved residue(s) required for the propagation of feature annotation.</text>
</comment>
<evidence type="ECO:0000256" key="1">
    <source>
        <dbReference type="ARBA" id="ARBA00022659"/>
    </source>
</evidence>
<keyword evidence="7" id="KW-0732">Signal</keyword>
<name>A0A6A4T0I4_SCOMX</name>
<dbReference type="PANTHER" id="PTHR19325">
    <property type="entry name" value="COMPLEMENT COMPONENT-RELATED SUSHI DOMAIN-CONTAINING"/>
    <property type="match status" value="1"/>
</dbReference>
<reference evidence="9 10" key="1">
    <citation type="submission" date="2019-06" db="EMBL/GenBank/DDBJ databases">
        <title>Draft genomes of female and male turbot (Scophthalmus maximus).</title>
        <authorList>
            <person name="Xu H."/>
            <person name="Xu X.-W."/>
            <person name="Shao C."/>
            <person name="Chen S."/>
        </authorList>
    </citation>
    <scope>NUCLEOTIDE SEQUENCE [LARGE SCALE GENOMIC DNA]</scope>
    <source>
        <strain evidence="9">Ysfricsl-2016a</strain>
        <tissue evidence="9">Blood</tissue>
    </source>
</reference>
<evidence type="ECO:0000259" key="8">
    <source>
        <dbReference type="PROSITE" id="PS50923"/>
    </source>
</evidence>
<feature type="region of interest" description="Disordered" evidence="6">
    <location>
        <begin position="187"/>
        <end position="215"/>
    </location>
</feature>
<dbReference type="SUPFAM" id="SSF57535">
    <property type="entry name" value="Complement control module/SCR domain"/>
    <property type="match status" value="6"/>
</dbReference>
<feature type="disulfide bond" evidence="5">
    <location>
        <begin position="247"/>
        <end position="274"/>
    </location>
</feature>
<evidence type="ECO:0000313" key="9">
    <source>
        <dbReference type="EMBL" id="KAF0035752.1"/>
    </source>
</evidence>
<keyword evidence="2" id="KW-0677">Repeat</keyword>
<keyword evidence="1 5" id="KW-0768">Sushi</keyword>
<dbReference type="InterPro" id="IPR000436">
    <property type="entry name" value="Sushi_SCR_CCP_dom"/>
</dbReference>
<feature type="domain" description="Sushi" evidence="8">
    <location>
        <begin position="346"/>
        <end position="405"/>
    </location>
</feature>
<proteinExistence type="predicted"/>
<dbReference type="Pfam" id="PF00084">
    <property type="entry name" value="Sushi"/>
    <property type="match status" value="5"/>
</dbReference>
<feature type="chain" id="PRO_5025634409" description="Sushi domain-containing protein" evidence="7">
    <location>
        <begin position="16"/>
        <end position="411"/>
    </location>
</feature>
<dbReference type="Proteomes" id="UP000438429">
    <property type="component" value="Unassembled WGS sequence"/>
</dbReference>
<keyword evidence="4" id="KW-0325">Glycoprotein</keyword>
<feature type="disulfide bond" evidence="5">
    <location>
        <begin position="376"/>
        <end position="403"/>
    </location>
</feature>
<feature type="domain" description="Sushi" evidence="8">
    <location>
        <begin position="82"/>
        <end position="139"/>
    </location>
</feature>
<feature type="domain" description="Sushi" evidence="8">
    <location>
        <begin position="212"/>
        <end position="276"/>
    </location>
</feature>
<dbReference type="SMART" id="SM00032">
    <property type="entry name" value="CCP"/>
    <property type="match status" value="6"/>
</dbReference>
<keyword evidence="3 5" id="KW-1015">Disulfide bond</keyword>
<protein>
    <recommendedName>
        <fullName evidence="8">Sushi domain-containing protein</fullName>
    </recommendedName>
</protein>
<evidence type="ECO:0000256" key="7">
    <source>
        <dbReference type="SAM" id="SignalP"/>
    </source>
</evidence>
<evidence type="ECO:0000256" key="2">
    <source>
        <dbReference type="ARBA" id="ARBA00022737"/>
    </source>
</evidence>
<organism evidence="9 10">
    <name type="scientific">Scophthalmus maximus</name>
    <name type="common">Turbot</name>
    <name type="synonym">Psetta maxima</name>
    <dbReference type="NCBI Taxonomy" id="52904"/>
    <lineage>
        <taxon>Eukaryota</taxon>
        <taxon>Metazoa</taxon>
        <taxon>Chordata</taxon>
        <taxon>Craniata</taxon>
        <taxon>Vertebrata</taxon>
        <taxon>Euteleostomi</taxon>
        <taxon>Actinopterygii</taxon>
        <taxon>Neopterygii</taxon>
        <taxon>Teleostei</taxon>
        <taxon>Neoteleostei</taxon>
        <taxon>Acanthomorphata</taxon>
        <taxon>Carangaria</taxon>
        <taxon>Pleuronectiformes</taxon>
        <taxon>Pleuronectoidei</taxon>
        <taxon>Scophthalmidae</taxon>
        <taxon>Scophthalmus</taxon>
    </lineage>
</organism>
<evidence type="ECO:0000256" key="6">
    <source>
        <dbReference type="SAM" id="MobiDB-lite"/>
    </source>
</evidence>
<accession>A0A6A4T0I4</accession>
<dbReference type="PROSITE" id="PS50923">
    <property type="entry name" value="SUSHI"/>
    <property type="match status" value="6"/>
</dbReference>
<sequence length="411" mass="43975">MKILLLLCSALLASAQGVKQCSAPPEHPHARLNARFVGRRSFSSGEKVHYSCAEDRSPSRGSRAAQCVEGAWTRVTLKCDKRSCGNAGDLPNGHFLYEGNSFFGERVYAVCNDGFAVKGLNYLICKKSGWTGEFPTCGEGRAACSGPVVANSVRSGGNVSVHQAGDNVTFTCARGFQLDGARQVTCGPGGRWQPQPPRCRPSEASTDNESTGGCDAPPTVRSSNAHLAAKYVTVARFASGARVQYACDVGHAQAGGSRYRTCKSGRWTPLLLKCEPVVCDEPPPPPPPPAAGTGAEAEREEFQEPPFAYRSVVRYRCREGTLVGPREVWCTAGGTWSAPPPQCKEVTCPSPNVPRAFWTGAQNRLHRYRDTISMGCEAGFALIGPSAVTCGRDGRWSPGLPTCGRAREWSA</sequence>
<feature type="signal peptide" evidence="7">
    <location>
        <begin position="1"/>
        <end position="15"/>
    </location>
</feature>